<evidence type="ECO:0000313" key="1">
    <source>
        <dbReference type="EMBL" id="VAW63238.1"/>
    </source>
</evidence>
<dbReference type="EMBL" id="UOFI01000040">
    <property type="protein sequence ID" value="VAW63238.1"/>
    <property type="molecule type" value="Genomic_DNA"/>
</dbReference>
<proteinExistence type="predicted"/>
<reference evidence="1" key="1">
    <citation type="submission" date="2018-06" db="EMBL/GenBank/DDBJ databases">
        <authorList>
            <person name="Zhirakovskaya E."/>
        </authorList>
    </citation>
    <scope>NUCLEOTIDE SEQUENCE</scope>
</reference>
<organism evidence="1">
    <name type="scientific">hydrothermal vent metagenome</name>
    <dbReference type="NCBI Taxonomy" id="652676"/>
    <lineage>
        <taxon>unclassified sequences</taxon>
        <taxon>metagenomes</taxon>
        <taxon>ecological metagenomes</taxon>
    </lineage>
</organism>
<sequence>MKVFPIKTPVSGEQVVGLHPELKTFTEKDWRRRINNYSGRALTHTALRIEQSGRSGRIATLGQIVSAGVISGLEADKTVMPVRINDEETQQSIILISPGSGLAASGEVVTVNRPLQAIIEEISVYAPVSVLGGAEEAVTEGNPQTEENNSLLARKLGPSLRDAVNSGLAIPRAAVLLMQPVQIEMNLQQGDDPCELDPENYAYENWQLVDGVRLVLYCWPEEVMSLPGDTHAVTWRNRMANSIFSYEKNLQQGQMLPWVNLGVPIGLIGFDENWQALFVDRNAVVRRGGKRKRTASVLPDIGNRFFWQARFDQFNEQLAELVSGAADDVDIISRSASAFRYLPPVGILPKDFIDPRDHSQSFFPLSYHVEAIVVPYEQLDVIVQDSAALESYDFNRPDRVQALIPVPSVYYEPDLLRLEVIDPEFDITIQEFIEIRNDWLGRRLEIRRKASAVNSAVTGEKLEYKFPDPGALDDFELADPFESALIEMGDTWRYFKGFTVSPDNWNSLVFDDSSWAAGASGFGYGNNTDETELGDMQGRYVSVFFRKQFSLNEIDDARNYRLEIVTNGGFYAYINGVEVQADNLADKSFDALSISEAQAQMRIFDLGNLKDELIVGQNILAIQVHSNNVMNPDFTFKPRLVEKRFVADIESEGYSVKIKLDEAEKPVLNDFEPEYEIETLDELKQFFNSLTYEVGETVKPIWSEEEVDKFNSIEKNGLLDFIEFLQDKVNKANDKVDFGFVRLQTDIYRVRQFMLGTVAGTRLATSPVLAGIARGETARATTEQISKVAAVLSAAEKQDNAVGELGAVELLSDPPGSGGAVSRESGGGVVLSAALASGAARDTFVLAEMLSGEAGIALEVDGFADIISAGAERDGSAGDLIAGIDIAAGSTRKQKKTSKIRKGGVGAIEELLVGKPLPVAEDISEQTPIIGTYPSFRNVTVGERLQQPLSEEAITSGRAVKEETLRSVISSGLSLGGIMVPGFKDESSNDIEIAFDQITSEVLGSIREGVHDPARTDDEASSFNASIRAMENASSVLRLIEGRVKTYKVTISRCKKTLSKLNANRVKLDRRLKVIGDELVEARNDVSVSRALKAEELERIDGINARRDAVIDEHVPFLMYRRPRLSDLLIDTPVHTLNPDLSNAPLPVCAADDNETPEEIAAMMDVMKEAPLKWFNISKKILLNINRLSDLRVLFKSANLRARTKTTRHRLLNVRYDGVSKLAKGINKSLLASYEQVALQRKPIAAINFSALNRFGWQETRERANEVISLGDVIDGNHGRMGAGKTAADELDQISRVAICLYLHFTEVLPSLRLDWAERLSQYDAPFNLRNLFSLPRWGELDYIERNEMQRLVDWLYARIVISQTDASNMISDLIRICILLASHAPVGKIVSGLVAEPVTVKVGSRINIIADLSRIRIGMNISMMSGIKVVARGQVADIIAGQVSANIVSTSSSSVLIEKNAKVQISEPRSMGGSPFRRKRFLFRR</sequence>
<dbReference type="Gene3D" id="2.60.120.260">
    <property type="entry name" value="Galactose-binding domain-like"/>
    <property type="match status" value="1"/>
</dbReference>
<gene>
    <name evidence="1" type="ORF">MNBD_GAMMA09-499</name>
</gene>
<name>A0A3B0X4J6_9ZZZZ</name>
<protein>
    <submittedName>
        <fullName evidence="1">Uncharacterized protein</fullName>
    </submittedName>
</protein>
<accession>A0A3B0X4J6</accession>